<accession>A0A1Q2GZY9</accession>
<organism evidence="1 2">
    <name type="scientific">Pseudoalteromonas aliena</name>
    <dbReference type="NCBI Taxonomy" id="247523"/>
    <lineage>
        <taxon>Bacteria</taxon>
        <taxon>Pseudomonadati</taxon>
        <taxon>Pseudomonadota</taxon>
        <taxon>Gammaproteobacteria</taxon>
        <taxon>Alteromonadales</taxon>
        <taxon>Pseudoalteromonadaceae</taxon>
        <taxon>Pseudoalteromonas</taxon>
    </lineage>
</organism>
<evidence type="ECO:0000313" key="1">
    <source>
        <dbReference type="EMBL" id="AQQ00648.1"/>
    </source>
</evidence>
<protein>
    <submittedName>
        <fullName evidence="1">Uncharacterized protein</fullName>
    </submittedName>
</protein>
<dbReference type="EMBL" id="CP019628">
    <property type="protein sequence ID" value="AQQ00648.1"/>
    <property type="molecule type" value="Genomic_DNA"/>
</dbReference>
<sequence length="104" mass="12113">MTTNYILDISKEEYRDDYADGENGELWQIYAKQQLISDLESILSDAKKYKQFRRSNSNPNHKKTWLSHNAILVSSPRGTGKTVFLRNSKSMWEAGSTKKMNFIF</sequence>
<reference evidence="1 2" key="1">
    <citation type="submission" date="2017-02" db="EMBL/GenBank/DDBJ databases">
        <title>Complete genome sequence of the cold-active Pseudoalteromonas aliena strain EH1 isolated from Arctic seawater.</title>
        <authorList>
            <person name="Kim E."/>
            <person name="Heo E."/>
            <person name="Kim H."/>
            <person name="Kim D."/>
        </authorList>
    </citation>
    <scope>NUCLEOTIDE SEQUENCE [LARGE SCALE GENOMIC DNA]</scope>
    <source>
        <strain evidence="1 2">EH1</strain>
    </source>
</reference>
<dbReference type="STRING" id="247523.B0W48_13020"/>
<proteinExistence type="predicted"/>
<gene>
    <name evidence="1" type="ORF">B0W48_13020</name>
</gene>
<evidence type="ECO:0000313" key="2">
    <source>
        <dbReference type="Proteomes" id="UP000188243"/>
    </source>
</evidence>
<dbReference type="AlphaFoldDB" id="A0A1Q2GZY9"/>
<name>A0A1Q2GZY9_9GAMM</name>
<dbReference type="Proteomes" id="UP000188243">
    <property type="component" value="Chromosome"/>
</dbReference>
<dbReference type="KEGG" id="paln:B0W48_13020"/>
<dbReference type="RefSeq" id="WP_077537333.1">
    <property type="nucleotide sequence ID" value="NZ_CP019628.1"/>
</dbReference>